<evidence type="ECO:0000256" key="3">
    <source>
        <dbReference type="ARBA" id="ARBA00022801"/>
    </source>
</evidence>
<dbReference type="Pfam" id="PF00270">
    <property type="entry name" value="DEAD"/>
    <property type="match status" value="1"/>
</dbReference>
<dbReference type="InterPro" id="IPR011545">
    <property type="entry name" value="DEAD/DEAH_box_helicase_dom"/>
</dbReference>
<evidence type="ECO:0000259" key="9">
    <source>
        <dbReference type="PROSITE" id="PS51194"/>
    </source>
</evidence>
<dbReference type="GO" id="GO:1902775">
    <property type="term" value="P:mitochondrial large ribosomal subunit assembly"/>
    <property type="evidence" value="ECO:0007669"/>
    <property type="project" value="EnsemblFungi"/>
</dbReference>
<evidence type="ECO:0000259" key="8">
    <source>
        <dbReference type="PROSITE" id="PS51192"/>
    </source>
</evidence>
<protein>
    <recommendedName>
        <fullName evidence="1">RNA helicase</fullName>
        <ecNumber evidence="1">3.6.4.13</ecNumber>
    </recommendedName>
</protein>
<dbReference type="EC" id="3.6.4.13" evidence="1"/>
<dbReference type="PROSITE" id="PS51192">
    <property type="entry name" value="HELICASE_ATP_BIND_1"/>
    <property type="match status" value="1"/>
</dbReference>
<dbReference type="PANTHER" id="PTHR47960">
    <property type="entry name" value="DEAD-BOX ATP-DEPENDENT RNA HELICASE 50"/>
    <property type="match status" value="1"/>
</dbReference>
<keyword evidence="4" id="KW-0347">Helicase</keyword>
<keyword evidence="5" id="KW-0067">ATP-binding</keyword>
<accession>A0A1G4K348</accession>
<proteinExistence type="predicted"/>
<dbReference type="Pfam" id="PF00271">
    <property type="entry name" value="Helicase_C"/>
    <property type="match status" value="1"/>
</dbReference>
<keyword evidence="3" id="KW-0378">Hydrolase</keyword>
<dbReference type="AlphaFoldDB" id="A0A1G4K348"/>
<dbReference type="Proteomes" id="UP000190274">
    <property type="component" value="Chromosome H"/>
</dbReference>
<dbReference type="GO" id="GO:0005759">
    <property type="term" value="C:mitochondrial matrix"/>
    <property type="evidence" value="ECO:0007669"/>
    <property type="project" value="EnsemblFungi"/>
</dbReference>
<sequence>MKGLIWQENNLSVSRRMFQRAFATFQVKLAANGDRNSRLSRRKMLGNASKAGPKSAKAPHKNSERKNQVFRYGSFSSLKEIEESQQQKTLGVLKKITDFEQLKILPTVRTALQQVISEESIAIKSGTSTDLSSVKPSPIQIAVTQKFSKTLMDKKLQVHTIAAETGSGKTIAYLTPLFDYLKRAEVEAPESWDVIKDKAIVRSVVFVPTHELVEQVYRTVERSAKKLGLHAFRWNSETSYGDFIEAVKNRIDVLVTTPGKVLNMFNVRIINRPERLLSGVRFAVLDEADTLMDRSWLEETHTAIQAFPNVNHLVFCSATIPNEFSKTVDRLFPTFQSITTPKLHKISQKIDFKVIDASLNPYKGSRSKVLAQILYAIMKDGTEEGYEKRCIVFVNEKRDVKSVAEKLSATYGHDCVSLTGEDTVEERLNKIDVFVKPPRRLEDLDAQNTSAHSDQDITQTLPNSNITITKPSSSAGPRRVALKVLVTTDLMARGLNFQGVRNVILYDVPKTSVDLVHRAGRTGRMMGGGRVFMIIDKKTKSWARAVPKIVRNNKALS</sequence>
<keyword evidence="2" id="KW-0547">Nucleotide-binding</keyword>
<reference evidence="10 11" key="1">
    <citation type="submission" date="2016-03" db="EMBL/GenBank/DDBJ databases">
        <authorList>
            <person name="Devillers H."/>
        </authorList>
    </citation>
    <scope>NUCLEOTIDE SEQUENCE [LARGE SCALE GENOMIC DNA]</scope>
    <source>
        <strain evidence="10">CBS 10888</strain>
    </source>
</reference>
<keyword evidence="11" id="KW-1185">Reference proteome</keyword>
<dbReference type="SMART" id="SM00487">
    <property type="entry name" value="DEXDc"/>
    <property type="match status" value="1"/>
</dbReference>
<dbReference type="GO" id="GO:0003724">
    <property type="term" value="F:RNA helicase activity"/>
    <property type="evidence" value="ECO:0007669"/>
    <property type="project" value="UniProtKB-EC"/>
</dbReference>
<dbReference type="Gene3D" id="3.40.50.300">
    <property type="entry name" value="P-loop containing nucleotide triphosphate hydrolases"/>
    <property type="match status" value="2"/>
</dbReference>
<evidence type="ECO:0000256" key="1">
    <source>
        <dbReference type="ARBA" id="ARBA00012552"/>
    </source>
</evidence>
<gene>
    <name evidence="10" type="ORF">LADA_0H10352G</name>
</gene>
<dbReference type="InterPro" id="IPR001650">
    <property type="entry name" value="Helicase_C-like"/>
</dbReference>
<name>A0A1G4K348_9SACH</name>
<dbReference type="SMART" id="SM00490">
    <property type="entry name" value="HELICc"/>
    <property type="match status" value="1"/>
</dbReference>
<evidence type="ECO:0000256" key="4">
    <source>
        <dbReference type="ARBA" id="ARBA00022806"/>
    </source>
</evidence>
<dbReference type="InterPro" id="IPR027417">
    <property type="entry name" value="P-loop_NTPase"/>
</dbReference>
<feature type="domain" description="Helicase ATP-binding" evidence="8">
    <location>
        <begin position="150"/>
        <end position="338"/>
    </location>
</feature>
<dbReference type="OrthoDB" id="10256233at2759"/>
<evidence type="ECO:0000313" key="10">
    <source>
        <dbReference type="EMBL" id="SCU98065.1"/>
    </source>
</evidence>
<evidence type="ECO:0000256" key="6">
    <source>
        <dbReference type="ARBA" id="ARBA00047984"/>
    </source>
</evidence>
<evidence type="ECO:0000256" key="2">
    <source>
        <dbReference type="ARBA" id="ARBA00022741"/>
    </source>
</evidence>
<feature type="domain" description="Helicase C-terminal" evidence="9">
    <location>
        <begin position="369"/>
        <end position="557"/>
    </location>
</feature>
<dbReference type="InterPro" id="IPR014001">
    <property type="entry name" value="Helicase_ATP-bd"/>
</dbReference>
<evidence type="ECO:0000256" key="5">
    <source>
        <dbReference type="ARBA" id="ARBA00022840"/>
    </source>
</evidence>
<dbReference type="GO" id="GO:1990400">
    <property type="term" value="F:mitochondrial ribosomal large subunit rRNA binding"/>
    <property type="evidence" value="ECO:0007669"/>
    <property type="project" value="EnsemblFungi"/>
</dbReference>
<dbReference type="PROSITE" id="PS51194">
    <property type="entry name" value="HELICASE_CTER"/>
    <property type="match status" value="1"/>
</dbReference>
<dbReference type="SUPFAM" id="SSF52540">
    <property type="entry name" value="P-loop containing nucleoside triphosphate hydrolases"/>
    <property type="match status" value="1"/>
</dbReference>
<evidence type="ECO:0000256" key="7">
    <source>
        <dbReference type="SAM" id="MobiDB-lite"/>
    </source>
</evidence>
<feature type="region of interest" description="Disordered" evidence="7">
    <location>
        <begin position="46"/>
        <end position="66"/>
    </location>
</feature>
<organism evidence="10 11">
    <name type="scientific">Lachancea dasiensis</name>
    <dbReference type="NCBI Taxonomy" id="1072105"/>
    <lineage>
        <taxon>Eukaryota</taxon>
        <taxon>Fungi</taxon>
        <taxon>Dikarya</taxon>
        <taxon>Ascomycota</taxon>
        <taxon>Saccharomycotina</taxon>
        <taxon>Saccharomycetes</taxon>
        <taxon>Saccharomycetales</taxon>
        <taxon>Saccharomycetaceae</taxon>
        <taxon>Lachancea</taxon>
    </lineage>
</organism>
<evidence type="ECO:0000313" key="11">
    <source>
        <dbReference type="Proteomes" id="UP000190274"/>
    </source>
</evidence>
<dbReference type="EMBL" id="LT598461">
    <property type="protein sequence ID" value="SCU98065.1"/>
    <property type="molecule type" value="Genomic_DNA"/>
</dbReference>
<dbReference type="GO" id="GO:0016070">
    <property type="term" value="P:RNA metabolic process"/>
    <property type="evidence" value="ECO:0007669"/>
    <property type="project" value="EnsemblFungi"/>
</dbReference>
<dbReference type="GO" id="GO:0016787">
    <property type="term" value="F:hydrolase activity"/>
    <property type="evidence" value="ECO:0007669"/>
    <property type="project" value="UniProtKB-KW"/>
</dbReference>
<dbReference type="GO" id="GO:0005524">
    <property type="term" value="F:ATP binding"/>
    <property type="evidence" value="ECO:0007669"/>
    <property type="project" value="UniProtKB-KW"/>
</dbReference>
<comment type="catalytic activity">
    <reaction evidence="6">
        <text>ATP + H2O = ADP + phosphate + H(+)</text>
        <dbReference type="Rhea" id="RHEA:13065"/>
        <dbReference type="ChEBI" id="CHEBI:15377"/>
        <dbReference type="ChEBI" id="CHEBI:15378"/>
        <dbReference type="ChEBI" id="CHEBI:30616"/>
        <dbReference type="ChEBI" id="CHEBI:43474"/>
        <dbReference type="ChEBI" id="CHEBI:456216"/>
        <dbReference type="EC" id="3.6.4.13"/>
    </reaction>
</comment>
<dbReference type="STRING" id="1266660.A0A1G4K348"/>